<name>A0A2P4THX1_BAMTH</name>
<feature type="non-terminal residue" evidence="1">
    <location>
        <position position="1"/>
    </location>
</feature>
<proteinExistence type="predicted"/>
<keyword evidence="2" id="KW-1185">Reference proteome</keyword>
<dbReference type="EMBL" id="PPHD01000132">
    <property type="protein sequence ID" value="POI35940.1"/>
    <property type="molecule type" value="Genomic_DNA"/>
</dbReference>
<dbReference type="AlphaFoldDB" id="A0A2P4THX1"/>
<evidence type="ECO:0000313" key="1">
    <source>
        <dbReference type="EMBL" id="POI35940.1"/>
    </source>
</evidence>
<protein>
    <submittedName>
        <fullName evidence="1">Uncharacterized protein</fullName>
    </submittedName>
</protein>
<accession>A0A2P4THX1</accession>
<sequence length="151" mass="17071">FIALKASKRNWGSFEVLPLDTTLFLKQLTTSQQEIHVLNCSAVCSQTIVRNSIAALQKRSLKIPSASAANTRVCHQPEQKQVLHLYCERDLQPPMLQLSLLEDCKKNREAVMVAETRSTRQVKPVLHAQSQEKLLERALWPNGNRGPPDVF</sequence>
<dbReference type="Proteomes" id="UP000237246">
    <property type="component" value="Unassembled WGS sequence"/>
</dbReference>
<comment type="caution">
    <text evidence="1">The sequence shown here is derived from an EMBL/GenBank/DDBJ whole genome shotgun (WGS) entry which is preliminary data.</text>
</comment>
<reference evidence="1 2" key="1">
    <citation type="submission" date="2018-01" db="EMBL/GenBank/DDBJ databases">
        <title>Comparison of the Chinese Bamboo Partridge and Red Junglefowl genome sequences highlights the importance of demography in genome evolution.</title>
        <authorList>
            <person name="Tiley G.P."/>
            <person name="Kimball R.T."/>
            <person name="Braun E.L."/>
            <person name="Burleigh J.G."/>
        </authorList>
    </citation>
    <scope>NUCLEOTIDE SEQUENCE [LARGE SCALE GENOMIC DNA]</scope>
    <source>
        <strain evidence="1">RTK389</strain>
        <tissue evidence="1">Blood</tissue>
    </source>
</reference>
<gene>
    <name evidence="1" type="ORF">CIB84_000308</name>
</gene>
<evidence type="ECO:0000313" key="2">
    <source>
        <dbReference type="Proteomes" id="UP000237246"/>
    </source>
</evidence>
<organism evidence="1 2">
    <name type="scientific">Bambusicola thoracicus</name>
    <name type="common">Chinese bamboo-partridge</name>
    <name type="synonym">Perdix thoracica</name>
    <dbReference type="NCBI Taxonomy" id="9083"/>
    <lineage>
        <taxon>Eukaryota</taxon>
        <taxon>Metazoa</taxon>
        <taxon>Chordata</taxon>
        <taxon>Craniata</taxon>
        <taxon>Vertebrata</taxon>
        <taxon>Euteleostomi</taxon>
        <taxon>Archelosauria</taxon>
        <taxon>Archosauria</taxon>
        <taxon>Dinosauria</taxon>
        <taxon>Saurischia</taxon>
        <taxon>Theropoda</taxon>
        <taxon>Coelurosauria</taxon>
        <taxon>Aves</taxon>
        <taxon>Neognathae</taxon>
        <taxon>Galloanserae</taxon>
        <taxon>Galliformes</taxon>
        <taxon>Phasianidae</taxon>
        <taxon>Perdicinae</taxon>
        <taxon>Bambusicola</taxon>
    </lineage>
</organism>